<comment type="caution">
    <text evidence="2">The sequence shown here is derived from an EMBL/GenBank/DDBJ whole genome shotgun (WGS) entry which is preliminary data.</text>
</comment>
<feature type="transmembrane region" description="Helical" evidence="1">
    <location>
        <begin position="98"/>
        <end position="118"/>
    </location>
</feature>
<reference evidence="2" key="1">
    <citation type="submission" date="2013-04" db="EMBL/GenBank/DDBJ databases">
        <title>The genome sequencing project of 58 acetic acid bacteria.</title>
        <authorList>
            <person name="Okamoto-Kainuma A."/>
            <person name="Ishikawa M."/>
            <person name="Umino S."/>
            <person name="Koizumi Y."/>
            <person name="Shiwa Y."/>
            <person name="Yoshikawa H."/>
            <person name="Matsutani M."/>
            <person name="Matsushita K."/>
        </authorList>
    </citation>
    <scope>NUCLEOTIDE SEQUENCE</scope>
    <source>
        <strain evidence="2">NRIC 0228</strain>
    </source>
</reference>
<proteinExistence type="predicted"/>
<accession>A0ABQ0QC89</accession>
<feature type="transmembrane region" description="Helical" evidence="1">
    <location>
        <begin position="30"/>
        <end position="51"/>
    </location>
</feature>
<evidence type="ECO:0000313" key="3">
    <source>
        <dbReference type="Proteomes" id="UP001061070"/>
    </source>
</evidence>
<dbReference type="InterPro" id="IPR006750">
    <property type="entry name" value="YdcZ"/>
</dbReference>
<dbReference type="Proteomes" id="UP001061070">
    <property type="component" value="Unassembled WGS sequence"/>
</dbReference>
<evidence type="ECO:0000256" key="1">
    <source>
        <dbReference type="SAM" id="Phobius"/>
    </source>
</evidence>
<name>A0ABQ0QC89_9PROT</name>
<keyword evidence="1" id="KW-0472">Membrane</keyword>
<keyword evidence="1" id="KW-1133">Transmembrane helix</keyword>
<dbReference type="EMBL" id="BAQW01000006">
    <property type="protein sequence ID" value="GBR12627.1"/>
    <property type="molecule type" value="Genomic_DNA"/>
</dbReference>
<protein>
    <recommendedName>
        <fullName evidence="4">Integral membrane protein</fullName>
    </recommendedName>
</protein>
<keyword evidence="3" id="KW-1185">Reference proteome</keyword>
<feature type="transmembrane region" description="Helical" evidence="1">
    <location>
        <begin position="72"/>
        <end position="92"/>
    </location>
</feature>
<evidence type="ECO:0000313" key="2">
    <source>
        <dbReference type="EMBL" id="GBR12627.1"/>
    </source>
</evidence>
<dbReference type="PANTHER" id="PTHR34821">
    <property type="entry name" value="INNER MEMBRANE PROTEIN YDCZ"/>
    <property type="match status" value="1"/>
</dbReference>
<organism evidence="2 3">
    <name type="scientific">Gluconobacter frateurii NRIC 0228</name>
    <dbReference type="NCBI Taxonomy" id="1307946"/>
    <lineage>
        <taxon>Bacteria</taxon>
        <taxon>Pseudomonadati</taxon>
        <taxon>Pseudomonadota</taxon>
        <taxon>Alphaproteobacteria</taxon>
        <taxon>Acetobacterales</taxon>
        <taxon>Acetobacteraceae</taxon>
        <taxon>Gluconobacter</taxon>
    </lineage>
</organism>
<dbReference type="RefSeq" id="WP_099181688.1">
    <property type="nucleotide sequence ID" value="NZ_BAQW01000006.1"/>
</dbReference>
<dbReference type="Pfam" id="PF04657">
    <property type="entry name" value="DMT_YdcZ"/>
    <property type="match status" value="1"/>
</dbReference>
<gene>
    <name evidence="2" type="ORF">AA0228_1773</name>
</gene>
<feature type="transmembrane region" description="Helical" evidence="1">
    <location>
        <begin position="130"/>
        <end position="148"/>
    </location>
</feature>
<evidence type="ECO:0008006" key="4">
    <source>
        <dbReference type="Google" id="ProtNLM"/>
    </source>
</evidence>
<keyword evidence="1" id="KW-0812">Transmembrane</keyword>
<dbReference type="PANTHER" id="PTHR34821:SF2">
    <property type="entry name" value="INNER MEMBRANE PROTEIN YDCZ"/>
    <property type="match status" value="1"/>
</dbReference>
<sequence>MKILFFLLAIVAGLGNPLQSAANAGLNKSLGPGLTVLTVYGVALAALICALPFLGIGQSSDPFMERISHVPWWAWAGGLFNFAFVLAGSLAAREIGSAMFTVTVASCAVVLSVILDHFGLLGLEPHAASVPRLIGAAMAIGGICLVSLF</sequence>